<gene>
    <name evidence="1" type="ORF">QVH07_10245</name>
</gene>
<reference evidence="1" key="1">
    <citation type="submission" date="2023-06" db="EMBL/GenBank/DDBJ databases">
        <title>Robiginitalea aurantiacus sp. nov. and Algoriphagus sediminis sp. nov., isolated from coastal sediment.</title>
        <authorList>
            <person name="Zhou Z.Y."/>
            <person name="An J."/>
            <person name="Jia Y.W."/>
            <person name="Du Z.J."/>
        </authorList>
    </citation>
    <scope>NUCLEOTIDE SEQUENCE</scope>
    <source>
        <strain evidence="1">C2-7</strain>
    </source>
</reference>
<keyword evidence="2" id="KW-1185">Reference proteome</keyword>
<name>A0ABT7YDC0_9BACT</name>
<evidence type="ECO:0000313" key="1">
    <source>
        <dbReference type="EMBL" id="MDN3204531.1"/>
    </source>
</evidence>
<accession>A0ABT7YDC0</accession>
<sequence>MKPTYSSIVTLIVSLSILLISSFTCSENDNDLSVNITVNEAHKEISVVTLPGMAEAENVLFLG</sequence>
<dbReference type="Proteomes" id="UP001171916">
    <property type="component" value="Unassembled WGS sequence"/>
</dbReference>
<evidence type="ECO:0000313" key="2">
    <source>
        <dbReference type="Proteomes" id="UP001171916"/>
    </source>
</evidence>
<protein>
    <submittedName>
        <fullName evidence="1">Uncharacterized protein</fullName>
    </submittedName>
</protein>
<comment type="caution">
    <text evidence="1">The sequence shown here is derived from an EMBL/GenBank/DDBJ whole genome shotgun (WGS) entry which is preliminary data.</text>
</comment>
<dbReference type="EMBL" id="JAUEPH010000004">
    <property type="protein sequence ID" value="MDN3204531.1"/>
    <property type="molecule type" value="Genomic_DNA"/>
</dbReference>
<proteinExistence type="predicted"/>
<organism evidence="1 2">
    <name type="scientific">Algoriphagus sediminis</name>
    <dbReference type="NCBI Taxonomy" id="3057113"/>
    <lineage>
        <taxon>Bacteria</taxon>
        <taxon>Pseudomonadati</taxon>
        <taxon>Bacteroidota</taxon>
        <taxon>Cytophagia</taxon>
        <taxon>Cytophagales</taxon>
        <taxon>Cyclobacteriaceae</taxon>
        <taxon>Algoriphagus</taxon>
    </lineage>
</organism>
<dbReference type="RefSeq" id="WP_290000134.1">
    <property type="nucleotide sequence ID" value="NZ_JAUEPH010000004.1"/>
</dbReference>